<evidence type="ECO:0000256" key="2">
    <source>
        <dbReference type="ARBA" id="ARBA00005594"/>
    </source>
</evidence>
<evidence type="ECO:0000256" key="8">
    <source>
        <dbReference type="ARBA" id="ARBA00022840"/>
    </source>
</evidence>
<feature type="binding site" evidence="12">
    <location>
        <position position="273"/>
    </location>
    <ligand>
        <name>ATP</name>
        <dbReference type="ChEBI" id="CHEBI:30616"/>
    </ligand>
</feature>
<dbReference type="Pfam" id="PF09190">
    <property type="entry name" value="DALR_2"/>
    <property type="match status" value="1"/>
</dbReference>
<dbReference type="GO" id="GO:0006423">
    <property type="term" value="P:cysteinyl-tRNA aminoacylation"/>
    <property type="evidence" value="ECO:0007669"/>
    <property type="project" value="UniProtKB-UniRule"/>
</dbReference>
<dbReference type="Gene3D" id="1.20.120.1910">
    <property type="entry name" value="Cysteine-tRNA ligase, C-terminal anti-codon recognition domain"/>
    <property type="match status" value="1"/>
</dbReference>
<proteinExistence type="inferred from homology"/>
<keyword evidence="4 12" id="KW-0436">Ligase</keyword>
<evidence type="ECO:0000313" key="14">
    <source>
        <dbReference type="EMBL" id="NMA44341.1"/>
    </source>
</evidence>
<dbReference type="SMART" id="SM00840">
    <property type="entry name" value="DALR_2"/>
    <property type="match status" value="1"/>
</dbReference>
<evidence type="ECO:0000256" key="6">
    <source>
        <dbReference type="ARBA" id="ARBA00022741"/>
    </source>
</evidence>
<dbReference type="InterPro" id="IPR014729">
    <property type="entry name" value="Rossmann-like_a/b/a_fold"/>
</dbReference>
<evidence type="ECO:0000256" key="12">
    <source>
        <dbReference type="HAMAP-Rule" id="MF_00041"/>
    </source>
</evidence>
<evidence type="ECO:0000256" key="4">
    <source>
        <dbReference type="ARBA" id="ARBA00022598"/>
    </source>
</evidence>
<dbReference type="AlphaFoldDB" id="A0A7K4BYW9"/>
<protein>
    <recommendedName>
        <fullName evidence="12">Cysteine--tRNA ligase</fullName>
        <ecNumber evidence="12">6.1.1.16</ecNumber>
    </recommendedName>
    <alternativeName>
        <fullName evidence="12">Cysteinyl-tRNA synthetase</fullName>
        <shortName evidence="12">CysRS</shortName>
    </alternativeName>
</protein>
<dbReference type="GO" id="GO:0004817">
    <property type="term" value="F:cysteine-tRNA ligase activity"/>
    <property type="evidence" value="ECO:0007669"/>
    <property type="project" value="UniProtKB-UniRule"/>
</dbReference>
<feature type="short sequence motif" description="'HIGH' region" evidence="12">
    <location>
        <begin position="31"/>
        <end position="41"/>
    </location>
</feature>
<dbReference type="InterPro" id="IPR009080">
    <property type="entry name" value="tRNAsynth_Ia_anticodon-bd"/>
</dbReference>
<comment type="cofactor">
    <cofactor evidence="12">
        <name>Zn(2+)</name>
        <dbReference type="ChEBI" id="CHEBI:29105"/>
    </cofactor>
    <text evidence="12">Binds 1 zinc ion per subunit.</text>
</comment>
<evidence type="ECO:0000259" key="13">
    <source>
        <dbReference type="SMART" id="SM00840"/>
    </source>
</evidence>
<evidence type="ECO:0000256" key="5">
    <source>
        <dbReference type="ARBA" id="ARBA00022723"/>
    </source>
</evidence>
<dbReference type="InterPro" id="IPR024909">
    <property type="entry name" value="Cys-tRNA/MSH_ligase"/>
</dbReference>
<feature type="short sequence motif" description="'KMSKS' region" evidence="12">
    <location>
        <begin position="270"/>
        <end position="274"/>
    </location>
</feature>
<dbReference type="EMBL" id="JAAZKV010000007">
    <property type="protein sequence ID" value="NMA44341.1"/>
    <property type="molecule type" value="Genomic_DNA"/>
</dbReference>
<dbReference type="HAMAP" id="MF_00041">
    <property type="entry name" value="Cys_tRNA_synth"/>
    <property type="match status" value="1"/>
</dbReference>
<comment type="subcellular location">
    <subcellularLocation>
        <location evidence="1 12">Cytoplasm</location>
    </subcellularLocation>
</comment>
<dbReference type="InterPro" id="IPR015803">
    <property type="entry name" value="Cys-tRNA-ligase"/>
</dbReference>
<keyword evidence="9 12" id="KW-0648">Protein biosynthesis</keyword>
<comment type="caution">
    <text evidence="14">The sequence shown here is derived from an EMBL/GenBank/DDBJ whole genome shotgun (WGS) entry which is preliminary data.</text>
</comment>
<dbReference type="GO" id="GO:0005524">
    <property type="term" value="F:ATP binding"/>
    <property type="evidence" value="ECO:0007669"/>
    <property type="project" value="UniProtKB-UniRule"/>
</dbReference>
<keyword evidence="8 12" id="KW-0067">ATP-binding</keyword>
<dbReference type="CDD" id="cd00672">
    <property type="entry name" value="CysRS_core"/>
    <property type="match status" value="1"/>
</dbReference>
<dbReference type="EC" id="6.1.1.16" evidence="12"/>
<feature type="binding site" evidence="12">
    <location>
        <position position="242"/>
    </location>
    <ligand>
        <name>Zn(2+)</name>
        <dbReference type="ChEBI" id="CHEBI:29105"/>
    </ligand>
</feature>
<dbReference type="FunFam" id="3.40.50.620:FF:000130">
    <property type="entry name" value="Cysteine--tRNA ligase"/>
    <property type="match status" value="1"/>
</dbReference>
<keyword evidence="5 12" id="KW-0479">Metal-binding</keyword>
<organism evidence="14 15">
    <name type="scientific">Candidatus Iainarchaeum sp</name>
    <dbReference type="NCBI Taxonomy" id="3101447"/>
    <lineage>
        <taxon>Archaea</taxon>
        <taxon>Candidatus Iainarchaeota</taxon>
        <taxon>Candidatus Iainarchaeia</taxon>
        <taxon>Candidatus Iainarchaeales</taxon>
        <taxon>Candidatus Iainarchaeaceae</taxon>
        <taxon>Candidatus Iainarchaeum</taxon>
    </lineage>
</organism>
<evidence type="ECO:0000256" key="1">
    <source>
        <dbReference type="ARBA" id="ARBA00004496"/>
    </source>
</evidence>
<feature type="binding site" evidence="12">
    <location>
        <position position="213"/>
    </location>
    <ligand>
        <name>Zn(2+)</name>
        <dbReference type="ChEBI" id="CHEBI:29105"/>
    </ligand>
</feature>
<reference evidence="14 15" key="1">
    <citation type="journal article" date="2020" name="Biotechnol. Biofuels">
        <title>New insights from the biogas microbiome by comprehensive genome-resolved metagenomics of nearly 1600 species originating from multiple anaerobic digesters.</title>
        <authorList>
            <person name="Campanaro S."/>
            <person name="Treu L."/>
            <person name="Rodriguez-R L.M."/>
            <person name="Kovalovszki A."/>
            <person name="Ziels R.M."/>
            <person name="Maus I."/>
            <person name="Zhu X."/>
            <person name="Kougias P.G."/>
            <person name="Basile A."/>
            <person name="Luo G."/>
            <person name="Schluter A."/>
            <person name="Konstantinidis K.T."/>
            <person name="Angelidaki I."/>
        </authorList>
    </citation>
    <scope>NUCLEOTIDE SEQUENCE [LARGE SCALE GENOMIC DNA]</scope>
    <source>
        <strain evidence="14">AS22ysBPME_79</strain>
    </source>
</reference>
<dbReference type="InterPro" id="IPR032678">
    <property type="entry name" value="tRNA-synt_1_cat_dom"/>
</dbReference>
<evidence type="ECO:0000256" key="10">
    <source>
        <dbReference type="ARBA" id="ARBA00023146"/>
    </source>
</evidence>
<dbReference type="GO" id="GO:0005829">
    <property type="term" value="C:cytosol"/>
    <property type="evidence" value="ECO:0007669"/>
    <property type="project" value="TreeGrafter"/>
</dbReference>
<dbReference type="InterPro" id="IPR015273">
    <property type="entry name" value="Cys-tRNA-synt_Ia_DALR"/>
</dbReference>
<feature type="binding site" evidence="12">
    <location>
        <position position="238"/>
    </location>
    <ligand>
        <name>Zn(2+)</name>
        <dbReference type="ChEBI" id="CHEBI:29105"/>
    </ligand>
</feature>
<comment type="similarity">
    <text evidence="2 12">Belongs to the class-I aminoacyl-tRNA synthetase family.</text>
</comment>
<keyword evidence="3 12" id="KW-0963">Cytoplasm</keyword>
<dbReference type="GO" id="GO:0008270">
    <property type="term" value="F:zinc ion binding"/>
    <property type="evidence" value="ECO:0007669"/>
    <property type="project" value="UniProtKB-UniRule"/>
</dbReference>
<feature type="domain" description="Cysteinyl-tRNA synthetase class Ia DALR" evidence="13">
    <location>
        <begin position="359"/>
        <end position="422"/>
    </location>
</feature>
<dbReference type="PRINTS" id="PR00983">
    <property type="entry name" value="TRNASYNTHCYS"/>
</dbReference>
<comment type="catalytic activity">
    <reaction evidence="11 12">
        <text>tRNA(Cys) + L-cysteine + ATP = L-cysteinyl-tRNA(Cys) + AMP + diphosphate</text>
        <dbReference type="Rhea" id="RHEA:17773"/>
        <dbReference type="Rhea" id="RHEA-COMP:9661"/>
        <dbReference type="Rhea" id="RHEA-COMP:9679"/>
        <dbReference type="ChEBI" id="CHEBI:30616"/>
        <dbReference type="ChEBI" id="CHEBI:33019"/>
        <dbReference type="ChEBI" id="CHEBI:35235"/>
        <dbReference type="ChEBI" id="CHEBI:78442"/>
        <dbReference type="ChEBI" id="CHEBI:78517"/>
        <dbReference type="ChEBI" id="CHEBI:456215"/>
        <dbReference type="EC" id="6.1.1.16"/>
    </reaction>
</comment>
<accession>A0A7K4BYW9</accession>
<evidence type="ECO:0000256" key="7">
    <source>
        <dbReference type="ARBA" id="ARBA00022833"/>
    </source>
</evidence>
<keyword evidence="10 12" id="KW-0030">Aminoacyl-tRNA synthetase</keyword>
<name>A0A7K4BYW9_9ARCH</name>
<evidence type="ECO:0000256" key="3">
    <source>
        <dbReference type="ARBA" id="ARBA00022490"/>
    </source>
</evidence>
<dbReference type="SUPFAM" id="SSF52374">
    <property type="entry name" value="Nucleotidylyl transferase"/>
    <property type="match status" value="1"/>
</dbReference>
<dbReference type="Pfam" id="PF01406">
    <property type="entry name" value="tRNA-synt_1e"/>
    <property type="match status" value="1"/>
</dbReference>
<evidence type="ECO:0000256" key="11">
    <source>
        <dbReference type="ARBA" id="ARBA00047398"/>
    </source>
</evidence>
<dbReference type="Gene3D" id="3.40.50.620">
    <property type="entry name" value="HUPs"/>
    <property type="match status" value="1"/>
</dbReference>
<dbReference type="Proteomes" id="UP000526302">
    <property type="component" value="Unassembled WGS sequence"/>
</dbReference>
<keyword evidence="6 12" id="KW-0547">Nucleotide-binding</keyword>
<dbReference type="NCBIfam" id="TIGR00435">
    <property type="entry name" value="cysS"/>
    <property type="match status" value="1"/>
</dbReference>
<gene>
    <name evidence="12" type="primary">cysS</name>
    <name evidence="14" type="ORF">GX950_00820</name>
</gene>
<dbReference type="PANTHER" id="PTHR10890:SF3">
    <property type="entry name" value="CYSTEINE--TRNA LIGASE, CYTOPLASMIC"/>
    <property type="match status" value="1"/>
</dbReference>
<evidence type="ECO:0000313" key="15">
    <source>
        <dbReference type="Proteomes" id="UP000526302"/>
    </source>
</evidence>
<feature type="binding site" evidence="12">
    <location>
        <position position="29"/>
    </location>
    <ligand>
        <name>Zn(2+)</name>
        <dbReference type="ChEBI" id="CHEBI:29105"/>
    </ligand>
</feature>
<sequence length="475" mass="55177">MALKFFNSLGNKMEEFVPLKKGEVTLYTCGPTIYNYAHIGNFRAYVWEDLLRRYLEYKGYKVTHVMNYTDVDDKTIKGSIQEKVPLFEFTEKYRIAFHEDINTLNIKPATIYCAATKHIKEMVELIQKLMDKGIAYKGEDGSIYYSIKKFPEYGKLSGLNIKKLKSGARIKQDEYEKEGVGDFALWKAWDENDGPVYWETQLGKGRPGWHIECSAMSTKYLGETIDIHTGGIDNKFPHHENEIAQIEPVTGKQFVKYWLHCAHLMVEGEKMSKSKGNFYTLRDLTEKEKMKPMAIRYTLLNSQYGQPINFTRESVKDSEKTLEGLQNFIERVRDIKNTEIKNTEENPRVSEIIEESKTGFENAMNDNLNTPEATKHIFEFVRKINKLIDENQLGQNNSKEIINYLKKINEVLGVLDFTEKFFEISEEQQKLIEERTNAKKEKNWAKADEIRNTLLEQGIILIDNKDGTTTPKPKN</sequence>
<keyword evidence="7 12" id="KW-0862">Zinc</keyword>
<dbReference type="PANTHER" id="PTHR10890">
    <property type="entry name" value="CYSTEINYL-TRNA SYNTHETASE"/>
    <property type="match status" value="1"/>
</dbReference>
<dbReference type="SUPFAM" id="SSF47323">
    <property type="entry name" value="Anticodon-binding domain of a subclass of class I aminoacyl-tRNA synthetases"/>
    <property type="match status" value="1"/>
</dbReference>
<evidence type="ECO:0000256" key="9">
    <source>
        <dbReference type="ARBA" id="ARBA00022917"/>
    </source>
</evidence>